<name>A0AAF0J3I4_9BASI</name>
<dbReference type="AlphaFoldDB" id="A0AAF0J3I4"/>
<accession>A0AAF0J3I4</accession>
<sequence length="162" mass="17770">MTLGFVSGFSNGARHTALVFLAENAHRRPETVQGWYFYNKTKYYRMILGGFRRGAHTGLQLAGWVSGWCLLDLLTESVRSYIAEKRGEERPTHTSLDRHGLGHWFDGAVAGVSTGLISAVGFRLSAPTVPRMVLLGALAGGTTGALRDLRNALLHSNDMHPF</sequence>
<gene>
    <name evidence="1" type="ORF">MEQU1_001704</name>
</gene>
<protein>
    <submittedName>
        <fullName evidence="1">Uncharacterized protein</fullName>
    </submittedName>
</protein>
<dbReference type="PANTHER" id="PTHR37852:SF1">
    <property type="entry name" value="HIG1 DOMAIN-CONTAINING PROTEIN"/>
    <property type="match status" value="1"/>
</dbReference>
<proteinExistence type="predicted"/>
<dbReference type="EMBL" id="CP119902">
    <property type="protein sequence ID" value="WFD23020.1"/>
    <property type="molecule type" value="Genomic_DNA"/>
</dbReference>
<keyword evidence="2" id="KW-1185">Reference proteome</keyword>
<reference evidence="1" key="1">
    <citation type="submission" date="2023-03" db="EMBL/GenBank/DDBJ databases">
        <title>Mating type loci evolution in Malassezia.</title>
        <authorList>
            <person name="Coelho M.A."/>
        </authorList>
    </citation>
    <scope>NUCLEOTIDE SEQUENCE</scope>
    <source>
        <strain evidence="1">CBS 12830</strain>
    </source>
</reference>
<dbReference type="Proteomes" id="UP001214415">
    <property type="component" value="Chromosome 3"/>
</dbReference>
<dbReference type="PANTHER" id="PTHR37852">
    <property type="entry name" value="YALI0B21208P"/>
    <property type="match status" value="1"/>
</dbReference>
<organism evidence="1 2">
    <name type="scientific">Malassezia equina</name>
    <dbReference type="NCBI Taxonomy" id="1381935"/>
    <lineage>
        <taxon>Eukaryota</taxon>
        <taxon>Fungi</taxon>
        <taxon>Dikarya</taxon>
        <taxon>Basidiomycota</taxon>
        <taxon>Ustilaginomycotina</taxon>
        <taxon>Malasseziomycetes</taxon>
        <taxon>Malasseziales</taxon>
        <taxon>Malasseziaceae</taxon>
        <taxon>Malassezia</taxon>
    </lineage>
</organism>
<evidence type="ECO:0000313" key="2">
    <source>
        <dbReference type="Proteomes" id="UP001214415"/>
    </source>
</evidence>
<evidence type="ECO:0000313" key="1">
    <source>
        <dbReference type="EMBL" id="WFD23020.1"/>
    </source>
</evidence>